<accession>A0A0P7FTR0</accession>
<organism evidence="1 2">
    <name type="scientific">Halolamina pelagica</name>
    <dbReference type="NCBI Taxonomy" id="699431"/>
    <lineage>
        <taxon>Archaea</taxon>
        <taxon>Methanobacteriati</taxon>
        <taxon>Methanobacteriota</taxon>
        <taxon>Stenosarchaea group</taxon>
        <taxon>Halobacteria</taxon>
        <taxon>Halobacteriales</taxon>
        <taxon>Haloferacaceae</taxon>
    </lineage>
</organism>
<evidence type="ECO:0000313" key="1">
    <source>
        <dbReference type="EMBL" id="KPN30160.1"/>
    </source>
</evidence>
<dbReference type="InterPro" id="IPR055538">
    <property type="entry name" value="DUF7114"/>
</dbReference>
<reference evidence="2" key="1">
    <citation type="submission" date="2013-11" db="EMBL/GenBank/DDBJ databases">
        <authorList>
            <person name="Hoang H.T."/>
            <person name="Killian M.L."/>
            <person name="Madson D.M."/>
            <person name="Arruda P.H.E."/>
            <person name="Sun D."/>
            <person name="Schwartz K.J."/>
            <person name="Yoon K."/>
        </authorList>
    </citation>
    <scope>NUCLEOTIDE SEQUENCE [LARGE SCALE GENOMIC DNA]</scope>
    <source>
        <strain evidence="2">CDK2</strain>
    </source>
</reference>
<dbReference type="PATRIC" id="fig|699431.3.peg.912"/>
<dbReference type="RefSeq" id="WP_054583231.1">
    <property type="nucleotide sequence ID" value="NZ_LGUC01000001.1"/>
</dbReference>
<comment type="caution">
    <text evidence="1">The sequence shown here is derived from an EMBL/GenBank/DDBJ whole genome shotgun (WGS) entry which is preliminary data.</text>
</comment>
<keyword evidence="2" id="KW-1185">Reference proteome</keyword>
<dbReference type="Pfam" id="PF23426">
    <property type="entry name" value="DUF7114"/>
    <property type="match status" value="1"/>
</dbReference>
<evidence type="ECO:0000313" key="2">
    <source>
        <dbReference type="Proteomes" id="UP000050535"/>
    </source>
</evidence>
<protein>
    <submittedName>
        <fullName evidence="1">Uncharacterized protein</fullName>
    </submittedName>
</protein>
<sequence length="222" mass="23272">MDDAAVARRSARNALGEIEPEPLRETLDQRLATASMAPGALTLASARAFDARTDVAALGELAAGVQLIYEGLSLTRQLAHDEPWAADPDADIEADLSVVAADVLVSRGFSLLARTPAADRAVETVRTFGRDQTVRETVEETGAIDRNLEVDVFELAIVAGAAAVDATPSEELLAFAGDIARSYDGGLPAAPELLAQSTRDRIASFADSVVEPDRARGTGTDA</sequence>
<dbReference type="STRING" id="699431.SY89_00884"/>
<dbReference type="OrthoDB" id="312988at2157"/>
<proteinExistence type="predicted"/>
<dbReference type="AlphaFoldDB" id="A0A0P7FTR0"/>
<dbReference type="EMBL" id="LGUC01000001">
    <property type="protein sequence ID" value="KPN30160.1"/>
    <property type="molecule type" value="Genomic_DNA"/>
</dbReference>
<name>A0A0P7FTR0_9EURY</name>
<dbReference type="Proteomes" id="UP000050535">
    <property type="component" value="Unassembled WGS sequence"/>
</dbReference>
<gene>
    <name evidence="1" type="ORF">SY89_00884</name>
</gene>